<protein>
    <submittedName>
        <fullName evidence="1">Uncharacterized protein</fullName>
    </submittedName>
</protein>
<proteinExistence type="predicted"/>
<evidence type="ECO:0000313" key="1">
    <source>
        <dbReference type="EMBL" id="CAG2188588.1"/>
    </source>
</evidence>
<dbReference type="AlphaFoldDB" id="A0A8S3Q199"/>
<evidence type="ECO:0000313" key="2">
    <source>
        <dbReference type="Proteomes" id="UP000683360"/>
    </source>
</evidence>
<name>A0A8S3Q199_MYTED</name>
<dbReference type="EMBL" id="CAJPWZ010000259">
    <property type="protein sequence ID" value="CAG2188588.1"/>
    <property type="molecule type" value="Genomic_DNA"/>
</dbReference>
<reference evidence="1" key="1">
    <citation type="submission" date="2021-03" db="EMBL/GenBank/DDBJ databases">
        <authorList>
            <person name="Bekaert M."/>
        </authorList>
    </citation>
    <scope>NUCLEOTIDE SEQUENCE</scope>
</reference>
<keyword evidence="2" id="KW-1185">Reference proteome</keyword>
<dbReference type="Proteomes" id="UP000683360">
    <property type="component" value="Unassembled WGS sequence"/>
</dbReference>
<sequence length="202" mass="23947">MNKIPENMDMCLCKRSASDFYQQQNHNYSKEERQFLINERIKMLEKELKIDKSKLSSTRRRNTCAEDDRRFYPEARTENDELYKKSSLFSLRHGINKHLSNFDSGKDIVHDTDFKDSNKVFLLNDLDIDIAPKVDEKNNISTTDHYNKENINSSRVQNLQSVNIDNKSICNRTVNYMDQRFPMPVLNNCSNRKKKVEERVLQ</sequence>
<comment type="caution">
    <text evidence="1">The sequence shown here is derived from an EMBL/GenBank/DDBJ whole genome shotgun (WGS) entry which is preliminary data.</text>
</comment>
<organism evidence="1 2">
    <name type="scientific">Mytilus edulis</name>
    <name type="common">Blue mussel</name>
    <dbReference type="NCBI Taxonomy" id="6550"/>
    <lineage>
        <taxon>Eukaryota</taxon>
        <taxon>Metazoa</taxon>
        <taxon>Spiralia</taxon>
        <taxon>Lophotrochozoa</taxon>
        <taxon>Mollusca</taxon>
        <taxon>Bivalvia</taxon>
        <taxon>Autobranchia</taxon>
        <taxon>Pteriomorphia</taxon>
        <taxon>Mytilida</taxon>
        <taxon>Mytiloidea</taxon>
        <taxon>Mytilidae</taxon>
        <taxon>Mytilinae</taxon>
        <taxon>Mytilus</taxon>
    </lineage>
</organism>
<gene>
    <name evidence="1" type="ORF">MEDL_4001</name>
</gene>
<accession>A0A8S3Q199</accession>